<dbReference type="GO" id="GO:0016491">
    <property type="term" value="F:oxidoreductase activity"/>
    <property type="evidence" value="ECO:0007669"/>
    <property type="project" value="UniProtKB-KW"/>
</dbReference>
<dbReference type="Gene3D" id="3.20.20.100">
    <property type="entry name" value="NADP-dependent oxidoreductase domain"/>
    <property type="match status" value="1"/>
</dbReference>
<dbReference type="InterPro" id="IPR023210">
    <property type="entry name" value="NADP_OxRdtase_dom"/>
</dbReference>
<accession>A0ABV9JVT5</accession>
<dbReference type="Proteomes" id="UP001595988">
    <property type="component" value="Unassembled WGS sequence"/>
</dbReference>
<comment type="caution">
    <text evidence="3">The sequence shown here is derived from an EMBL/GenBank/DDBJ whole genome shotgun (WGS) entry which is preliminary data.</text>
</comment>
<dbReference type="EC" id="1.1.1.-" evidence="3"/>
<protein>
    <submittedName>
        <fullName evidence="3">Aldo/keto reductase</fullName>
        <ecNumber evidence="3">1.1.1.-</ecNumber>
    </submittedName>
</protein>
<dbReference type="RefSeq" id="WP_289585192.1">
    <property type="nucleotide sequence ID" value="NZ_JBHSFT010000008.1"/>
</dbReference>
<gene>
    <name evidence="3" type="ORF">ACFO3P_06250</name>
</gene>
<dbReference type="PANTHER" id="PTHR43364:SF4">
    <property type="entry name" value="NAD(P)-LINKED OXIDOREDUCTASE SUPERFAMILY PROTEIN"/>
    <property type="match status" value="1"/>
</dbReference>
<feature type="domain" description="NADP-dependent oxidoreductase" evidence="2">
    <location>
        <begin position="15"/>
        <end position="318"/>
    </location>
</feature>
<name>A0ABV9JVT5_9BACI</name>
<dbReference type="Pfam" id="PF00248">
    <property type="entry name" value="Aldo_ket_red"/>
    <property type="match status" value="1"/>
</dbReference>
<dbReference type="InterPro" id="IPR050523">
    <property type="entry name" value="AKR_Detox_Biosynth"/>
</dbReference>
<dbReference type="PANTHER" id="PTHR43364">
    <property type="entry name" value="NADH-SPECIFIC METHYLGLYOXAL REDUCTASE-RELATED"/>
    <property type="match status" value="1"/>
</dbReference>
<keyword evidence="4" id="KW-1185">Reference proteome</keyword>
<organism evidence="3 4">
    <name type="scientific">Oceanobacillus aidingensis</name>
    <dbReference type="NCBI Taxonomy" id="645964"/>
    <lineage>
        <taxon>Bacteria</taxon>
        <taxon>Bacillati</taxon>
        <taxon>Bacillota</taxon>
        <taxon>Bacilli</taxon>
        <taxon>Bacillales</taxon>
        <taxon>Bacillaceae</taxon>
        <taxon>Oceanobacillus</taxon>
    </lineage>
</organism>
<dbReference type="SUPFAM" id="SSF51430">
    <property type="entry name" value="NAD(P)-linked oxidoreductase"/>
    <property type="match status" value="1"/>
</dbReference>
<keyword evidence="1 3" id="KW-0560">Oxidoreductase</keyword>
<dbReference type="EMBL" id="JBHSFT010000008">
    <property type="protein sequence ID" value="MFC4661818.1"/>
    <property type="molecule type" value="Genomic_DNA"/>
</dbReference>
<evidence type="ECO:0000256" key="1">
    <source>
        <dbReference type="ARBA" id="ARBA00023002"/>
    </source>
</evidence>
<dbReference type="CDD" id="cd19079">
    <property type="entry name" value="AKR_EcYajO-like"/>
    <property type="match status" value="1"/>
</dbReference>
<evidence type="ECO:0000313" key="4">
    <source>
        <dbReference type="Proteomes" id="UP001595988"/>
    </source>
</evidence>
<evidence type="ECO:0000259" key="2">
    <source>
        <dbReference type="Pfam" id="PF00248"/>
    </source>
</evidence>
<dbReference type="InterPro" id="IPR036812">
    <property type="entry name" value="NAD(P)_OxRdtase_dom_sf"/>
</dbReference>
<evidence type="ECO:0000313" key="3">
    <source>
        <dbReference type="EMBL" id="MFC4661818.1"/>
    </source>
</evidence>
<proteinExistence type="predicted"/>
<reference evidence="4" key="1">
    <citation type="journal article" date="2019" name="Int. J. Syst. Evol. Microbiol.">
        <title>The Global Catalogue of Microorganisms (GCM) 10K type strain sequencing project: providing services to taxonomists for standard genome sequencing and annotation.</title>
        <authorList>
            <consortium name="The Broad Institute Genomics Platform"/>
            <consortium name="The Broad Institute Genome Sequencing Center for Infectious Disease"/>
            <person name="Wu L."/>
            <person name="Ma J."/>
        </authorList>
    </citation>
    <scope>NUCLEOTIDE SEQUENCE [LARGE SCALE GENOMIC DNA]</scope>
    <source>
        <strain evidence="4">CCUG 37257</strain>
    </source>
</reference>
<sequence length="327" mass="37158">MEYVKFGNTGLDVSRICLGAMGFGDPEKWIHKWVLNEEKSRPVIKKAIDAGINFFDTANVYSMGESERILGKALNDYANRDDIVLATKVHQTMRPNRPNGGGLSRKAILSEIDHSLERLGTDYVDLYIIHRWDYDTPIEETMEALHDVVKSGKARYIGASAMYAWQFQKAQRVAERNGWTKFVSMQNHYNLIYREEEREMVPFCEDEKIALTPYSPLASGRLTRDLSKTTYRSETDTVQQSKYDAMMESDNGIVERVGEIANNHQTTRDKVALAWLLHQNQVAAPIIGAQKDNHIESAVAALDIQLTSEEIDYLEELYIPHPVVGAL</sequence>